<evidence type="ECO:0008006" key="4">
    <source>
        <dbReference type="Google" id="ProtNLM"/>
    </source>
</evidence>
<feature type="region of interest" description="Disordered" evidence="1">
    <location>
        <begin position="199"/>
        <end position="225"/>
    </location>
</feature>
<proteinExistence type="predicted"/>
<gene>
    <name evidence="2" type="ORF">Tco_0681901</name>
</gene>
<sequence length="754" mass="85509">MSTKSKTINNVRYINAKVAGKPVTILEASIRSDLLFYDVDGIDVLNNQAIFDDIQQMGYEGDLTVLTVNKALFSPQWKFFFHTMNHYISSKSTSWDQIPTNIAIAVICLATNQKYNFSKLIFDGMIRHLDAKKKFAMYPRFISIFLGKQLKNVHVPLDYFPVNALTFKVFSFMVKQGKHFSRKVTPLFLTMLVQPTEDEGEGSERLSEPQPTPSPPHTKGSGGNHGAQAIEIKTLKAQIKQLKKKARPLINHHKVWFRAVRLKTQQKSMDKSQKRRSVSKQGRKAVKSFKDAPSVTTHPNWDDLEETLDESMDYTLAQDEGKTDKVNEKGESTAYQQSTDRKKEGTDMPKVSTARAKVSTDIVDEGTAEPEDNEPKESTTLVAQTTTPTTSTPTSTTFGDDETIAQVLLNMSQAKAVSKEKEKGVELKDVEDSERPRPTSTRSLLTLKPLPKIDPKDKGKKKIEEDDKLAEEEATKAALSNEYDFIQARIEADRLLALRIQEEKRGQFTVKERAKFLHDTITAQRRFLAQQSFEEITILYEKIKRFDDSFIDVGSTKDERLIKEINEGAGDPDKKRLKKKVVKEDDTAKVPAKQDVIEQGTKKRKGGHINMIARKKSRPQPDVDSDDGHIECLRIVALDSIIDSEVIETKSVIARLNKVSSPDGDYFVIYIANRNFRAFNYLLEGDLKIMMESSTEANDQELKDGTVIHMLVERRYPLSKELLQRMLDLGLEVEKESTAAIHLVKFIKQQLNEE</sequence>
<feature type="compositionally biased region" description="Basic and acidic residues" evidence="1">
    <location>
        <begin position="417"/>
        <end position="437"/>
    </location>
</feature>
<feature type="compositionally biased region" description="Basic and acidic residues" evidence="1">
    <location>
        <begin position="451"/>
        <end position="466"/>
    </location>
</feature>
<reference evidence="2" key="2">
    <citation type="submission" date="2022-01" db="EMBL/GenBank/DDBJ databases">
        <authorList>
            <person name="Yamashiro T."/>
            <person name="Shiraishi A."/>
            <person name="Satake H."/>
            <person name="Nakayama K."/>
        </authorList>
    </citation>
    <scope>NUCLEOTIDE SEQUENCE</scope>
</reference>
<feature type="compositionally biased region" description="Basic and acidic residues" evidence="1">
    <location>
        <begin position="319"/>
        <end position="331"/>
    </location>
</feature>
<feature type="compositionally biased region" description="Basic residues" evidence="1">
    <location>
        <begin position="273"/>
        <end position="287"/>
    </location>
</feature>
<accession>A0ABQ4XPN8</accession>
<feature type="compositionally biased region" description="Acidic residues" evidence="1">
    <location>
        <begin position="362"/>
        <end position="374"/>
    </location>
</feature>
<feature type="region of interest" description="Disordered" evidence="1">
    <location>
        <begin position="261"/>
        <end position="301"/>
    </location>
</feature>
<name>A0ABQ4XPN8_9ASTR</name>
<keyword evidence="3" id="KW-1185">Reference proteome</keyword>
<dbReference type="EMBL" id="BQNB010009710">
    <property type="protein sequence ID" value="GJS67337.1"/>
    <property type="molecule type" value="Genomic_DNA"/>
</dbReference>
<feature type="region of interest" description="Disordered" evidence="1">
    <location>
        <begin position="415"/>
        <end position="466"/>
    </location>
</feature>
<dbReference type="Proteomes" id="UP001151760">
    <property type="component" value="Unassembled WGS sequence"/>
</dbReference>
<evidence type="ECO:0000313" key="3">
    <source>
        <dbReference type="Proteomes" id="UP001151760"/>
    </source>
</evidence>
<feature type="region of interest" description="Disordered" evidence="1">
    <location>
        <begin position="319"/>
        <end position="398"/>
    </location>
</feature>
<comment type="caution">
    <text evidence="2">The sequence shown here is derived from an EMBL/GenBank/DDBJ whole genome shotgun (WGS) entry which is preliminary data.</text>
</comment>
<evidence type="ECO:0000256" key="1">
    <source>
        <dbReference type="SAM" id="MobiDB-lite"/>
    </source>
</evidence>
<feature type="compositionally biased region" description="Low complexity" evidence="1">
    <location>
        <begin position="385"/>
        <end position="397"/>
    </location>
</feature>
<protein>
    <recommendedName>
        <fullName evidence="4">Synaptobrevin, longin-like domain protein</fullName>
    </recommendedName>
</protein>
<reference evidence="2" key="1">
    <citation type="journal article" date="2022" name="Int. J. Mol. Sci.">
        <title>Draft Genome of Tanacetum Coccineum: Genomic Comparison of Closely Related Tanacetum-Family Plants.</title>
        <authorList>
            <person name="Yamashiro T."/>
            <person name="Shiraishi A."/>
            <person name="Nakayama K."/>
            <person name="Satake H."/>
        </authorList>
    </citation>
    <scope>NUCLEOTIDE SEQUENCE</scope>
</reference>
<evidence type="ECO:0000313" key="2">
    <source>
        <dbReference type="EMBL" id="GJS67337.1"/>
    </source>
</evidence>
<organism evidence="2 3">
    <name type="scientific">Tanacetum coccineum</name>
    <dbReference type="NCBI Taxonomy" id="301880"/>
    <lineage>
        <taxon>Eukaryota</taxon>
        <taxon>Viridiplantae</taxon>
        <taxon>Streptophyta</taxon>
        <taxon>Embryophyta</taxon>
        <taxon>Tracheophyta</taxon>
        <taxon>Spermatophyta</taxon>
        <taxon>Magnoliopsida</taxon>
        <taxon>eudicotyledons</taxon>
        <taxon>Gunneridae</taxon>
        <taxon>Pentapetalae</taxon>
        <taxon>asterids</taxon>
        <taxon>campanulids</taxon>
        <taxon>Asterales</taxon>
        <taxon>Asteraceae</taxon>
        <taxon>Asteroideae</taxon>
        <taxon>Anthemideae</taxon>
        <taxon>Anthemidinae</taxon>
        <taxon>Tanacetum</taxon>
    </lineage>
</organism>